<accession>Q5YF39</accession>
<sequence length="83" mass="8967">MCICTHGAAAAVPEERRQLTCRPNCYEHSECDCIQVGVSRDTSSCGVCRDAHGVCVQVQAGIPTAPPRTTAPVRLYKNNVHQV</sequence>
<name>Q5YF39_ISKNV</name>
<reference evidence="1 2" key="1">
    <citation type="journal article" date="2004" name="Virology">
        <title>Complete genomic DNA sequence of rock bream iridovirus.</title>
        <authorList>
            <person name="Do J.W."/>
            <person name="Moon C.H."/>
            <person name="Kim H.J."/>
            <person name="Ko M.S."/>
            <person name="Kim S.B."/>
            <person name="Son J.H."/>
            <person name="Kim J.S."/>
            <person name="An E.J."/>
            <person name="Kim M.K."/>
            <person name="Lee S.K."/>
            <person name="Han M.S."/>
            <person name="Cha S.J."/>
            <person name="Park M.S."/>
            <person name="Park M.A."/>
            <person name="Lee J.S."/>
            <person name="Kim Y.C."/>
            <person name="Choi D.L."/>
            <person name="Kim J.W."/>
            <person name="Park J.W."/>
        </authorList>
    </citation>
    <scope>NUCLEOTIDE SEQUENCE [LARGE SCALE GENOMIC DNA]</scope>
    <source>
        <strain evidence="1">RBIV-KOR-TY1</strain>
    </source>
</reference>
<dbReference type="EMBL" id="AY532606">
    <property type="protein sequence ID" value="AAT71863.1"/>
    <property type="molecule type" value="Genomic_DNA"/>
</dbReference>
<dbReference type="Proteomes" id="UP000125745">
    <property type="component" value="Segment"/>
</dbReference>
<evidence type="ECO:0000313" key="1">
    <source>
        <dbReference type="EMBL" id="AAT71863.1"/>
    </source>
</evidence>
<evidence type="ECO:0000313" key="2">
    <source>
        <dbReference type="Proteomes" id="UP000125745"/>
    </source>
</evidence>
<organism evidence="1 2">
    <name type="scientific">Rock bream iridovirus</name>
    <dbReference type="NCBI Taxonomy" id="263891"/>
    <lineage>
        <taxon>Viruses</taxon>
        <taxon>Varidnaviria</taxon>
        <taxon>Bamfordvirae</taxon>
        <taxon>Nucleocytoviricota</taxon>
        <taxon>Megaviricetes</taxon>
        <taxon>Pimascovirales</taxon>
        <taxon>Pimascovirales incertae sedis</taxon>
        <taxon>Iridoviridae</taxon>
        <taxon>Alphairidovirinae</taxon>
        <taxon>Megalocytivirus</taxon>
        <taxon>Megalocytivirus pagrus1</taxon>
        <taxon>Infectious spleen and kidney necrosis virus</taxon>
    </lineage>
</organism>
<protein>
    <submittedName>
        <fullName evidence="1">ORF048R</fullName>
    </submittedName>
</protein>
<proteinExistence type="predicted"/>